<sequence length="93" mass="10444">MRSPRHEGLVLVKYQNKCSISMSDYAQSFRRAVVPPSLRRMKEDRDPYSSQRSRESDPDALSGGGGGRRRRRGRGRSLPRQGEPVSADEIALA</sequence>
<comment type="caution">
    <text evidence="2">The sequence shown here is derived from an EMBL/GenBank/DDBJ whole genome shotgun (WGS) entry which is preliminary data.</text>
</comment>
<evidence type="ECO:0000313" key="3">
    <source>
        <dbReference type="Proteomes" id="UP000299102"/>
    </source>
</evidence>
<protein>
    <submittedName>
        <fullName evidence="2">Uncharacterized protein</fullName>
    </submittedName>
</protein>
<evidence type="ECO:0000256" key="1">
    <source>
        <dbReference type="SAM" id="MobiDB-lite"/>
    </source>
</evidence>
<name>A0A4C1YV46_EUMVA</name>
<dbReference type="AlphaFoldDB" id="A0A4C1YV46"/>
<feature type="region of interest" description="Disordered" evidence="1">
    <location>
        <begin position="33"/>
        <end position="93"/>
    </location>
</feature>
<evidence type="ECO:0000313" key="2">
    <source>
        <dbReference type="EMBL" id="GBP80351.1"/>
    </source>
</evidence>
<reference evidence="2 3" key="1">
    <citation type="journal article" date="2019" name="Commun. Biol.">
        <title>The bagworm genome reveals a unique fibroin gene that provides high tensile strength.</title>
        <authorList>
            <person name="Kono N."/>
            <person name="Nakamura H."/>
            <person name="Ohtoshi R."/>
            <person name="Tomita M."/>
            <person name="Numata K."/>
            <person name="Arakawa K."/>
        </authorList>
    </citation>
    <scope>NUCLEOTIDE SEQUENCE [LARGE SCALE GENOMIC DNA]</scope>
</reference>
<feature type="compositionally biased region" description="Basic residues" evidence="1">
    <location>
        <begin position="67"/>
        <end position="77"/>
    </location>
</feature>
<dbReference type="EMBL" id="BGZK01001458">
    <property type="protein sequence ID" value="GBP80351.1"/>
    <property type="molecule type" value="Genomic_DNA"/>
</dbReference>
<keyword evidence="3" id="KW-1185">Reference proteome</keyword>
<gene>
    <name evidence="2" type="ORF">EVAR_54739_1</name>
</gene>
<dbReference type="Proteomes" id="UP000299102">
    <property type="component" value="Unassembled WGS sequence"/>
</dbReference>
<feature type="compositionally biased region" description="Basic and acidic residues" evidence="1">
    <location>
        <begin position="40"/>
        <end position="57"/>
    </location>
</feature>
<proteinExistence type="predicted"/>
<organism evidence="2 3">
    <name type="scientific">Eumeta variegata</name>
    <name type="common">Bagworm moth</name>
    <name type="synonym">Eumeta japonica</name>
    <dbReference type="NCBI Taxonomy" id="151549"/>
    <lineage>
        <taxon>Eukaryota</taxon>
        <taxon>Metazoa</taxon>
        <taxon>Ecdysozoa</taxon>
        <taxon>Arthropoda</taxon>
        <taxon>Hexapoda</taxon>
        <taxon>Insecta</taxon>
        <taxon>Pterygota</taxon>
        <taxon>Neoptera</taxon>
        <taxon>Endopterygota</taxon>
        <taxon>Lepidoptera</taxon>
        <taxon>Glossata</taxon>
        <taxon>Ditrysia</taxon>
        <taxon>Tineoidea</taxon>
        <taxon>Psychidae</taxon>
        <taxon>Oiketicinae</taxon>
        <taxon>Eumeta</taxon>
    </lineage>
</organism>
<accession>A0A4C1YV46</accession>